<evidence type="ECO:0000256" key="2">
    <source>
        <dbReference type="ARBA" id="ARBA00022679"/>
    </source>
</evidence>
<dbReference type="AlphaFoldDB" id="A0AAV3XK87"/>
<dbReference type="GO" id="GO:0016758">
    <property type="term" value="F:hexosyltransferase activity"/>
    <property type="evidence" value="ECO:0007669"/>
    <property type="project" value="TreeGrafter"/>
</dbReference>
<dbReference type="CDD" id="cd06533">
    <property type="entry name" value="Glyco_transf_WecG_TagA"/>
    <property type="match status" value="1"/>
</dbReference>
<dbReference type="NCBIfam" id="TIGR00696">
    <property type="entry name" value="wecG_tagA_cpsF"/>
    <property type="match status" value="1"/>
</dbReference>
<keyword evidence="1" id="KW-0328">Glycosyltransferase</keyword>
<reference evidence="3" key="1">
    <citation type="submission" date="2019-10" db="EMBL/GenBank/DDBJ databases">
        <title>Draft genome sequece of Microseira wollei NIES-4236.</title>
        <authorList>
            <person name="Yamaguchi H."/>
            <person name="Suzuki S."/>
            <person name="Kawachi M."/>
        </authorList>
    </citation>
    <scope>NUCLEOTIDE SEQUENCE</scope>
    <source>
        <strain evidence="3">NIES-4236</strain>
    </source>
</reference>
<keyword evidence="4" id="KW-1185">Reference proteome</keyword>
<evidence type="ECO:0000313" key="3">
    <source>
        <dbReference type="EMBL" id="GET42889.1"/>
    </source>
</evidence>
<organism evidence="3 4">
    <name type="scientific">Microseira wollei NIES-4236</name>
    <dbReference type="NCBI Taxonomy" id="2530354"/>
    <lineage>
        <taxon>Bacteria</taxon>
        <taxon>Bacillati</taxon>
        <taxon>Cyanobacteriota</taxon>
        <taxon>Cyanophyceae</taxon>
        <taxon>Oscillatoriophycideae</taxon>
        <taxon>Aerosakkonematales</taxon>
        <taxon>Aerosakkonemataceae</taxon>
        <taxon>Microseira</taxon>
    </lineage>
</organism>
<proteinExistence type="predicted"/>
<dbReference type="Pfam" id="PF03808">
    <property type="entry name" value="Glyco_tran_WecG"/>
    <property type="match status" value="1"/>
</dbReference>
<gene>
    <name evidence="3" type="ORF">MiSe_77070</name>
</gene>
<evidence type="ECO:0000256" key="1">
    <source>
        <dbReference type="ARBA" id="ARBA00022676"/>
    </source>
</evidence>
<dbReference type="EMBL" id="BLAY01000187">
    <property type="protein sequence ID" value="GET42889.1"/>
    <property type="molecule type" value="Genomic_DNA"/>
</dbReference>
<evidence type="ECO:0000313" key="4">
    <source>
        <dbReference type="Proteomes" id="UP001050975"/>
    </source>
</evidence>
<name>A0AAV3XK87_9CYAN</name>
<dbReference type="PANTHER" id="PTHR34136">
    <property type="match status" value="1"/>
</dbReference>
<keyword evidence="2 3" id="KW-0808">Transferase</keyword>
<dbReference type="Proteomes" id="UP001050975">
    <property type="component" value="Unassembled WGS sequence"/>
</dbReference>
<accession>A0AAV3XK87</accession>
<comment type="caution">
    <text evidence="3">The sequence shown here is derived from an EMBL/GenBank/DDBJ whole genome shotgun (WGS) entry which is preliminary data.</text>
</comment>
<protein>
    <submittedName>
        <fullName evidence="3">Glycosyl transferase, WecB/TagA/CpsF family protein</fullName>
    </submittedName>
</protein>
<dbReference type="InterPro" id="IPR004629">
    <property type="entry name" value="WecG_TagA_CpsF"/>
</dbReference>
<sequence length="263" mass="30383">MKNQFVRKRVNILNTEIDNLSMTELLENLEFGMVFTPNVDHIIKLREDREFRAAYNSATYVVCDGQILLYSSWFLGTPLTEKISGSDFFPAFYNYHKQNEEIKIFLLGAGAGVAQKAQTKINQKVGREIVVGAYSPSYGFEKNESECWQIIEIIQSSGATVLAIGVGAPKQEKWIYKYREKLTNIKIFLAIGGTLDFEAGNLRRSPRWMSNVGLEWLFRLILEPRRLWKRYLVDDLPFFWLILKQKLENLQSCSKDGQGYKIN</sequence>
<dbReference type="PANTHER" id="PTHR34136:SF1">
    <property type="entry name" value="UDP-N-ACETYL-D-MANNOSAMINURONIC ACID TRANSFERASE"/>
    <property type="match status" value="1"/>
</dbReference>